<gene>
    <name evidence="4" type="ORF">GT409_12760</name>
</gene>
<keyword evidence="2" id="KW-0472">Membrane</keyword>
<organism evidence="4 5">
    <name type="scientific">Tichowtungia aerotolerans</name>
    <dbReference type="NCBI Taxonomy" id="2697043"/>
    <lineage>
        <taxon>Bacteria</taxon>
        <taxon>Pseudomonadati</taxon>
        <taxon>Kiritimatiellota</taxon>
        <taxon>Tichowtungiia</taxon>
        <taxon>Tichowtungiales</taxon>
        <taxon>Tichowtungiaceae</taxon>
        <taxon>Tichowtungia</taxon>
    </lineage>
</organism>
<protein>
    <recommendedName>
        <fullName evidence="3">Bacterial sugar transferase domain-containing protein</fullName>
    </recommendedName>
</protein>
<accession>A0A6P1MCH5</accession>
<feature type="transmembrane region" description="Helical" evidence="2">
    <location>
        <begin position="176"/>
        <end position="197"/>
    </location>
</feature>
<reference evidence="4 5" key="1">
    <citation type="submission" date="2020-01" db="EMBL/GenBank/DDBJ databases">
        <title>Ponticoccus aerotolerans gen. nov., sp. nov., an anaerobic bacterium and proposal of Ponticoccusceae fam. nov., Ponticoccusles ord. nov. and Ponticoccuse classis nov. in the phylum Kiritimatiellaeota.</title>
        <authorList>
            <person name="Zhou L.Y."/>
            <person name="Du Z.J."/>
        </authorList>
    </citation>
    <scope>NUCLEOTIDE SEQUENCE [LARGE SCALE GENOMIC DNA]</scope>
    <source>
        <strain evidence="4 5">S-5007</strain>
    </source>
</reference>
<name>A0A6P1MCH5_9BACT</name>
<evidence type="ECO:0000313" key="5">
    <source>
        <dbReference type="Proteomes" id="UP000464954"/>
    </source>
</evidence>
<proteinExistence type="inferred from homology"/>
<keyword evidence="2" id="KW-0812">Transmembrane</keyword>
<dbReference type="Proteomes" id="UP000464954">
    <property type="component" value="Chromosome"/>
</dbReference>
<dbReference type="InterPro" id="IPR003362">
    <property type="entry name" value="Bact_transf"/>
</dbReference>
<dbReference type="PANTHER" id="PTHR30576">
    <property type="entry name" value="COLANIC BIOSYNTHESIS UDP-GLUCOSE LIPID CARRIER TRANSFERASE"/>
    <property type="match status" value="1"/>
</dbReference>
<evidence type="ECO:0000313" key="4">
    <source>
        <dbReference type="EMBL" id="QHI70274.1"/>
    </source>
</evidence>
<dbReference type="RefSeq" id="WP_160629451.1">
    <property type="nucleotide sequence ID" value="NZ_CP047593.1"/>
</dbReference>
<evidence type="ECO:0000259" key="3">
    <source>
        <dbReference type="Pfam" id="PF02397"/>
    </source>
</evidence>
<evidence type="ECO:0000256" key="1">
    <source>
        <dbReference type="ARBA" id="ARBA00006464"/>
    </source>
</evidence>
<feature type="domain" description="Bacterial sugar transferase" evidence="3">
    <location>
        <begin position="170"/>
        <end position="359"/>
    </location>
</feature>
<keyword evidence="5" id="KW-1185">Reference proteome</keyword>
<dbReference type="GO" id="GO:0016780">
    <property type="term" value="F:phosphotransferase activity, for other substituted phosphate groups"/>
    <property type="evidence" value="ECO:0007669"/>
    <property type="project" value="TreeGrafter"/>
</dbReference>
<dbReference type="KEGG" id="taer:GT409_12760"/>
<dbReference type="EMBL" id="CP047593">
    <property type="protein sequence ID" value="QHI70274.1"/>
    <property type="molecule type" value="Genomic_DNA"/>
</dbReference>
<sequence>MKKLFQKDGIKYLDSSGQQGVFDEKTFRFILRRERSRSDRTGRQFCLIVLRLPERRSRCSDRWLLNALARRIRITDTIGWVDSVSIGILLPDTPADGAVAFLEKIIPIISDAGTVPDIKVHTYPETPQSGDAEEKELTGGRTAKFIPESATDSSLFFADVLAVSPPFPVRLVERSLAGIALLVLFPLFLLIALVIRISSAGPIFFRQERIGQKGETFYCYKFRTMRLKSETQTHEDYFSYLMQNAVPMKKLDNNGDSRIFPAGHLLRASSFDELPQLINIFKGEMRLVGPRPCTPHEFEQYLPWHRHRVDAPPGLTGLWQVSGKNKTTFAEMIRLDLRYIRERSAFMDLWIILKTIPVTIGLFFEDRLAQVSDAATGNALDDAPFLNASQHTDKLSKNS</sequence>
<dbReference type="PANTHER" id="PTHR30576:SF10">
    <property type="entry name" value="SLL5057 PROTEIN"/>
    <property type="match status" value="1"/>
</dbReference>
<keyword evidence="2" id="KW-1133">Transmembrane helix</keyword>
<comment type="similarity">
    <text evidence="1">Belongs to the bacterial sugar transferase family.</text>
</comment>
<dbReference type="Pfam" id="PF02397">
    <property type="entry name" value="Bac_transf"/>
    <property type="match status" value="1"/>
</dbReference>
<dbReference type="AlphaFoldDB" id="A0A6P1MCH5"/>
<evidence type="ECO:0000256" key="2">
    <source>
        <dbReference type="SAM" id="Phobius"/>
    </source>
</evidence>